<dbReference type="PANTHER" id="PTHR12128">
    <property type="entry name" value="DIHYDRODIPICOLINATE SYNTHASE"/>
    <property type="match status" value="1"/>
</dbReference>
<gene>
    <name evidence="14" type="primary">dapA</name>
    <name evidence="14" type="ORF">ACFFLE_10750</name>
</gene>
<dbReference type="CDD" id="cd00408">
    <property type="entry name" value="DHDPS-like"/>
    <property type="match status" value="1"/>
</dbReference>
<dbReference type="SMART" id="SM01130">
    <property type="entry name" value="DHDPS"/>
    <property type="match status" value="1"/>
</dbReference>
<protein>
    <recommendedName>
        <fullName evidence="4 12">4-hydroxy-tetrahydrodipicolinate synthase</fullName>
        <ecNumber evidence="4 12">4.3.3.7</ecNumber>
    </recommendedName>
</protein>
<keyword evidence="9 13" id="KW-0456">Lyase</keyword>
<dbReference type="PROSITE" id="PS00665">
    <property type="entry name" value="DHDPS_1"/>
    <property type="match status" value="1"/>
</dbReference>
<comment type="catalytic activity">
    <reaction evidence="11">
        <text>L-aspartate 4-semialdehyde + pyruvate = (2S,4S)-4-hydroxy-2,3,4,5-tetrahydrodipicolinate + H2O + H(+)</text>
        <dbReference type="Rhea" id="RHEA:34171"/>
        <dbReference type="ChEBI" id="CHEBI:15361"/>
        <dbReference type="ChEBI" id="CHEBI:15377"/>
        <dbReference type="ChEBI" id="CHEBI:15378"/>
        <dbReference type="ChEBI" id="CHEBI:67139"/>
        <dbReference type="ChEBI" id="CHEBI:537519"/>
        <dbReference type="EC" id="4.3.3.7"/>
    </reaction>
</comment>
<evidence type="ECO:0000256" key="2">
    <source>
        <dbReference type="ARBA" id="ARBA00005120"/>
    </source>
</evidence>
<dbReference type="NCBIfam" id="TIGR00674">
    <property type="entry name" value="dapA"/>
    <property type="match status" value="1"/>
</dbReference>
<dbReference type="RefSeq" id="WP_380572038.1">
    <property type="nucleotide sequence ID" value="NZ_JBHMAH010000031.1"/>
</dbReference>
<dbReference type="Proteomes" id="UP001589740">
    <property type="component" value="Unassembled WGS sequence"/>
</dbReference>
<dbReference type="GO" id="GO:0008840">
    <property type="term" value="F:4-hydroxy-tetrahydrodipicolinate synthase activity"/>
    <property type="evidence" value="ECO:0007669"/>
    <property type="project" value="UniProtKB-EC"/>
</dbReference>
<evidence type="ECO:0000256" key="8">
    <source>
        <dbReference type="ARBA" id="ARBA00023154"/>
    </source>
</evidence>
<dbReference type="InterPro" id="IPR020624">
    <property type="entry name" value="Schiff_base-form_aldolases_CS"/>
</dbReference>
<evidence type="ECO:0000256" key="7">
    <source>
        <dbReference type="ARBA" id="ARBA00022915"/>
    </source>
</evidence>
<dbReference type="EC" id="4.3.3.7" evidence="4 12"/>
<dbReference type="PRINTS" id="PR00146">
    <property type="entry name" value="DHPICSNTHASE"/>
</dbReference>
<comment type="similarity">
    <text evidence="3 13">Belongs to the DapA family.</text>
</comment>
<evidence type="ECO:0000256" key="4">
    <source>
        <dbReference type="ARBA" id="ARBA00012086"/>
    </source>
</evidence>
<evidence type="ECO:0000256" key="10">
    <source>
        <dbReference type="ARBA" id="ARBA00023270"/>
    </source>
</evidence>
<keyword evidence="6" id="KW-0028">Amino-acid biosynthesis</keyword>
<evidence type="ECO:0000313" key="14">
    <source>
        <dbReference type="EMBL" id="MFB9861545.1"/>
    </source>
</evidence>
<keyword evidence="8" id="KW-0457">Lysine biosynthesis</keyword>
<dbReference type="EMBL" id="JBHMAH010000031">
    <property type="protein sequence ID" value="MFB9861545.1"/>
    <property type="molecule type" value="Genomic_DNA"/>
</dbReference>
<keyword evidence="7" id="KW-0220">Diaminopimelate biosynthesis</keyword>
<proteinExistence type="inferred from homology"/>
<evidence type="ECO:0000256" key="1">
    <source>
        <dbReference type="ARBA" id="ARBA00003294"/>
    </source>
</evidence>
<keyword evidence="15" id="KW-1185">Reference proteome</keyword>
<name>A0ABV5Z9D3_9STAP</name>
<evidence type="ECO:0000313" key="15">
    <source>
        <dbReference type="Proteomes" id="UP001589740"/>
    </source>
</evidence>
<evidence type="ECO:0000256" key="6">
    <source>
        <dbReference type="ARBA" id="ARBA00022605"/>
    </source>
</evidence>
<keyword evidence="5" id="KW-0963">Cytoplasm</keyword>
<evidence type="ECO:0000256" key="11">
    <source>
        <dbReference type="ARBA" id="ARBA00047836"/>
    </source>
</evidence>
<accession>A0ABV5Z9D3</accession>
<evidence type="ECO:0000256" key="5">
    <source>
        <dbReference type="ARBA" id="ARBA00022490"/>
    </source>
</evidence>
<organism evidence="14 15">
    <name type="scientific">Salinicoccus siamensis</name>
    <dbReference type="NCBI Taxonomy" id="381830"/>
    <lineage>
        <taxon>Bacteria</taxon>
        <taxon>Bacillati</taxon>
        <taxon>Bacillota</taxon>
        <taxon>Bacilli</taxon>
        <taxon>Bacillales</taxon>
        <taxon>Staphylococcaceae</taxon>
        <taxon>Salinicoccus</taxon>
    </lineage>
</organism>
<evidence type="ECO:0000256" key="3">
    <source>
        <dbReference type="ARBA" id="ARBA00007592"/>
    </source>
</evidence>
<dbReference type="PIRSF" id="PIRSF001365">
    <property type="entry name" value="DHDPS"/>
    <property type="match status" value="1"/>
</dbReference>
<dbReference type="InterPro" id="IPR002220">
    <property type="entry name" value="DapA-like"/>
</dbReference>
<dbReference type="InterPro" id="IPR005263">
    <property type="entry name" value="DapA"/>
</dbReference>
<dbReference type="Gene3D" id="3.20.20.70">
    <property type="entry name" value="Aldolase class I"/>
    <property type="match status" value="1"/>
</dbReference>
<comment type="function">
    <text evidence="1">Catalyzes the condensation of (S)-aspartate-beta-semialdehyde [(S)-ASA] and pyruvate to 4-hydroxy-tetrahydrodipicolinate (HTPA).</text>
</comment>
<dbReference type="PANTHER" id="PTHR12128:SF66">
    <property type="entry name" value="4-HYDROXY-2-OXOGLUTARATE ALDOLASE, MITOCHONDRIAL"/>
    <property type="match status" value="1"/>
</dbReference>
<keyword evidence="10" id="KW-0704">Schiff base</keyword>
<comment type="caution">
    <text evidence="14">The sequence shown here is derived from an EMBL/GenBank/DDBJ whole genome shotgun (WGS) entry which is preliminary data.</text>
</comment>
<dbReference type="InterPro" id="IPR013785">
    <property type="entry name" value="Aldolase_TIM"/>
</dbReference>
<evidence type="ECO:0000256" key="12">
    <source>
        <dbReference type="NCBIfam" id="TIGR00674"/>
    </source>
</evidence>
<comment type="pathway">
    <text evidence="2">Amino-acid biosynthesis; L-lysine biosynthesis via DAP pathway; (S)-tetrahydrodipicolinate from L-aspartate: step 3/4.</text>
</comment>
<dbReference type="Pfam" id="PF00701">
    <property type="entry name" value="DHDPS"/>
    <property type="match status" value="1"/>
</dbReference>
<reference evidence="14 15" key="1">
    <citation type="submission" date="2024-09" db="EMBL/GenBank/DDBJ databases">
        <authorList>
            <person name="Sun Q."/>
            <person name="Mori K."/>
        </authorList>
    </citation>
    <scope>NUCLEOTIDE SEQUENCE [LARGE SCALE GENOMIC DNA]</scope>
    <source>
        <strain evidence="14 15">JCM 12822</strain>
    </source>
</reference>
<dbReference type="SUPFAM" id="SSF51569">
    <property type="entry name" value="Aldolase"/>
    <property type="match status" value="1"/>
</dbReference>
<sequence>MVKNKQLKGVFPVLITPMHEDYSVNYEGLKENVSYYLDQKVSGLVIVGSTGEFVSLDDDEKAQIVELVSEMVKGTDTQLLVGVSDERTDKMLKYAEHAEQHGADGLLVINSYYGGPTSNEIYHQFKDVNDHVSTPVMLYNNPFTSGIDIDLETIYKIDQTLDNVTHIKESSGDIRKLRDIARNTNFNIFCGSDDLALESFLHGATGWVSVAGNIAPNSAAKMLEHVEAGDYEAAKEINKDLLPLCEFLENSGKFVQIVKKAMDLKGLNGGPSRKPRLGLTDEETAQLKAYMEKLN</sequence>
<evidence type="ECO:0000256" key="9">
    <source>
        <dbReference type="ARBA" id="ARBA00023239"/>
    </source>
</evidence>
<evidence type="ECO:0000256" key="13">
    <source>
        <dbReference type="PIRNR" id="PIRNR001365"/>
    </source>
</evidence>